<dbReference type="Gene3D" id="3.30.1060.10">
    <property type="entry name" value="Peptide methionine sulphoxide reductase MsrA"/>
    <property type="match status" value="1"/>
</dbReference>
<dbReference type="EMBL" id="JAQQKV010000001">
    <property type="protein sequence ID" value="MDC7675505.1"/>
    <property type="molecule type" value="Genomic_DNA"/>
</dbReference>
<reference evidence="6 7" key="1">
    <citation type="submission" date="2023-01" db="EMBL/GenBank/DDBJ databases">
        <title>Novel species of the genus Asticcacaulis isolated from rivers.</title>
        <authorList>
            <person name="Lu H."/>
        </authorList>
    </citation>
    <scope>NUCLEOTIDE SEQUENCE [LARGE SCALE GENOMIC DNA]</scope>
    <source>
        <strain evidence="6 7">LKC15W</strain>
    </source>
</reference>
<evidence type="ECO:0000256" key="1">
    <source>
        <dbReference type="ARBA" id="ARBA00023002"/>
    </source>
</evidence>
<protein>
    <recommendedName>
        <fullName evidence="4">Peptide methionine sulfoxide reductase MsrA</fullName>
        <shortName evidence="4">Protein-methionine-S-oxide reductase</shortName>
        <ecNumber evidence="4">1.8.4.11</ecNumber>
    </recommendedName>
    <alternativeName>
        <fullName evidence="4">Peptide-methionine (S)-S-oxide reductase</fullName>
        <shortName evidence="4">Peptide Met(O) reductase</shortName>
    </alternativeName>
</protein>
<dbReference type="EC" id="1.8.4.11" evidence="4"/>
<dbReference type="NCBIfam" id="TIGR00401">
    <property type="entry name" value="msrA"/>
    <property type="match status" value="1"/>
</dbReference>
<dbReference type="InterPro" id="IPR002569">
    <property type="entry name" value="Met_Sox_Rdtase_MsrA_dom"/>
</dbReference>
<feature type="active site" evidence="4">
    <location>
        <position position="52"/>
    </location>
</feature>
<evidence type="ECO:0000313" key="6">
    <source>
        <dbReference type="EMBL" id="MDC7675505.1"/>
    </source>
</evidence>
<evidence type="ECO:0000256" key="3">
    <source>
        <dbReference type="ARBA" id="ARBA00048782"/>
    </source>
</evidence>
<sequence length="212" mass="23342">MFGLKTQMISKDQALTGRPDPIPTDDIHAVLGTPIKGPFPEGLETVVMAMGCFWGVERLFWKQDGVYSTAAGYIGGYTPNPTYKEVCSGQTGHTEGVQVVYDPAKISFTQLLKLFWEEHNPTQGFRQGNDVGTQYRSAIFARTDAQYQAALTSKAVFEKDLKARGLGEITTEIFGPDQDTPFYYAEDYHQGYLEKNPGGYCGLKGTGVVCVI</sequence>
<keyword evidence="1 4" id="KW-0560">Oxidoreductase</keyword>
<dbReference type="PANTHER" id="PTHR42799">
    <property type="entry name" value="MITOCHONDRIAL PEPTIDE METHIONINE SULFOXIDE REDUCTASE"/>
    <property type="match status" value="1"/>
</dbReference>
<dbReference type="InterPro" id="IPR050162">
    <property type="entry name" value="MsrA_MetSO_reductase"/>
</dbReference>
<gene>
    <name evidence="4 6" type="primary">msrA</name>
    <name evidence="6" type="ORF">PQU98_05155</name>
</gene>
<dbReference type="Proteomes" id="UP001218579">
    <property type="component" value="Unassembled WGS sequence"/>
</dbReference>
<comment type="caution">
    <text evidence="6">The sequence shown here is derived from an EMBL/GenBank/DDBJ whole genome shotgun (WGS) entry which is preliminary data.</text>
</comment>
<keyword evidence="7" id="KW-1185">Reference proteome</keyword>
<accession>A0ABT5HH85</accession>
<dbReference type="SUPFAM" id="SSF55068">
    <property type="entry name" value="Peptide methionine sulfoxide reductase"/>
    <property type="match status" value="1"/>
</dbReference>
<evidence type="ECO:0000256" key="2">
    <source>
        <dbReference type="ARBA" id="ARBA00047806"/>
    </source>
</evidence>
<dbReference type="GO" id="GO:0008113">
    <property type="term" value="F:peptide-methionine (S)-S-oxide reductase activity"/>
    <property type="evidence" value="ECO:0007669"/>
    <property type="project" value="UniProtKB-EC"/>
</dbReference>
<proteinExistence type="inferred from homology"/>
<comment type="catalytic activity">
    <reaction evidence="2 4">
        <text>L-methionyl-[protein] + [thioredoxin]-disulfide + H2O = L-methionyl-(S)-S-oxide-[protein] + [thioredoxin]-dithiol</text>
        <dbReference type="Rhea" id="RHEA:14217"/>
        <dbReference type="Rhea" id="RHEA-COMP:10698"/>
        <dbReference type="Rhea" id="RHEA-COMP:10700"/>
        <dbReference type="Rhea" id="RHEA-COMP:12313"/>
        <dbReference type="Rhea" id="RHEA-COMP:12315"/>
        <dbReference type="ChEBI" id="CHEBI:15377"/>
        <dbReference type="ChEBI" id="CHEBI:16044"/>
        <dbReference type="ChEBI" id="CHEBI:29950"/>
        <dbReference type="ChEBI" id="CHEBI:44120"/>
        <dbReference type="ChEBI" id="CHEBI:50058"/>
        <dbReference type="EC" id="1.8.4.11"/>
    </reaction>
</comment>
<organism evidence="6 7">
    <name type="scientific">Asticcacaulis machinosus</name>
    <dbReference type="NCBI Taxonomy" id="2984211"/>
    <lineage>
        <taxon>Bacteria</taxon>
        <taxon>Pseudomonadati</taxon>
        <taxon>Pseudomonadota</taxon>
        <taxon>Alphaproteobacteria</taxon>
        <taxon>Caulobacterales</taxon>
        <taxon>Caulobacteraceae</taxon>
        <taxon>Asticcacaulis</taxon>
    </lineage>
</organism>
<evidence type="ECO:0000313" key="7">
    <source>
        <dbReference type="Proteomes" id="UP001218579"/>
    </source>
</evidence>
<dbReference type="InterPro" id="IPR036509">
    <property type="entry name" value="Met_Sox_Rdtase_MsrA_sf"/>
</dbReference>
<dbReference type="Pfam" id="PF01625">
    <property type="entry name" value="PMSR"/>
    <property type="match status" value="1"/>
</dbReference>
<comment type="function">
    <text evidence="4">Has an important function as a repair enzyme for proteins that have been inactivated by oxidation. Catalyzes the reversible oxidation-reduction of methionine sulfoxide in proteins to methionine.</text>
</comment>
<evidence type="ECO:0000256" key="4">
    <source>
        <dbReference type="HAMAP-Rule" id="MF_01401"/>
    </source>
</evidence>
<dbReference type="RefSeq" id="WP_272743817.1">
    <property type="nucleotide sequence ID" value="NZ_JAQQKV010000001.1"/>
</dbReference>
<name>A0ABT5HH85_9CAUL</name>
<dbReference type="HAMAP" id="MF_01401">
    <property type="entry name" value="MsrA"/>
    <property type="match status" value="1"/>
</dbReference>
<comment type="similarity">
    <text evidence="4">Belongs to the MsrA Met sulfoxide reductase family.</text>
</comment>
<evidence type="ECO:0000259" key="5">
    <source>
        <dbReference type="Pfam" id="PF01625"/>
    </source>
</evidence>
<dbReference type="PANTHER" id="PTHR42799:SF2">
    <property type="entry name" value="MITOCHONDRIAL PEPTIDE METHIONINE SULFOXIDE REDUCTASE"/>
    <property type="match status" value="1"/>
</dbReference>
<feature type="domain" description="Peptide methionine sulphoxide reductase MsrA" evidence="5">
    <location>
        <begin position="46"/>
        <end position="201"/>
    </location>
</feature>
<comment type="catalytic activity">
    <reaction evidence="3 4">
        <text>[thioredoxin]-disulfide + L-methionine + H2O = L-methionine (S)-S-oxide + [thioredoxin]-dithiol</text>
        <dbReference type="Rhea" id="RHEA:19993"/>
        <dbReference type="Rhea" id="RHEA-COMP:10698"/>
        <dbReference type="Rhea" id="RHEA-COMP:10700"/>
        <dbReference type="ChEBI" id="CHEBI:15377"/>
        <dbReference type="ChEBI" id="CHEBI:29950"/>
        <dbReference type="ChEBI" id="CHEBI:50058"/>
        <dbReference type="ChEBI" id="CHEBI:57844"/>
        <dbReference type="ChEBI" id="CHEBI:58772"/>
        <dbReference type="EC" id="1.8.4.11"/>
    </reaction>
</comment>